<reference evidence="1" key="2">
    <citation type="journal article" date="2021" name="PeerJ">
        <title>Extensive microbial diversity within the chicken gut microbiome revealed by metagenomics and culture.</title>
        <authorList>
            <person name="Gilroy R."/>
            <person name="Ravi A."/>
            <person name="Getino M."/>
            <person name="Pursley I."/>
            <person name="Horton D.L."/>
            <person name="Alikhan N.F."/>
            <person name="Baker D."/>
            <person name="Gharbi K."/>
            <person name="Hall N."/>
            <person name="Watson M."/>
            <person name="Adriaenssens E.M."/>
            <person name="Foster-Nyarko E."/>
            <person name="Jarju S."/>
            <person name="Secka A."/>
            <person name="Antonio M."/>
            <person name="Oren A."/>
            <person name="Chaudhuri R.R."/>
            <person name="La Ragione R."/>
            <person name="Hildebrand F."/>
            <person name="Pallen M.J."/>
        </authorList>
    </citation>
    <scope>NUCLEOTIDE SEQUENCE</scope>
    <source>
        <strain evidence="1">1383</strain>
    </source>
</reference>
<name>A0A9D1H7V9_9FLAO</name>
<evidence type="ECO:0000313" key="2">
    <source>
        <dbReference type="Proteomes" id="UP000824161"/>
    </source>
</evidence>
<sequence length="136" mass="15540">MKNKINFTLEKRRNRENSGVNTTDVPVLAVISYPGQRIKYPIGYRVSASDWMEEGQVQPFFVTDNGVNADEVNALIAKIKCEINSYFAYCDAVHSEPSKAEILNKLRLLTGRKEKAIKRLAKRQIKPAETRSFLDY</sequence>
<protein>
    <submittedName>
        <fullName evidence="1">Uncharacterized protein</fullName>
    </submittedName>
</protein>
<proteinExistence type="predicted"/>
<comment type="caution">
    <text evidence="1">The sequence shown here is derived from an EMBL/GenBank/DDBJ whole genome shotgun (WGS) entry which is preliminary data.</text>
</comment>
<organism evidence="1 2">
    <name type="scientific">Candidatus Merdimorpha stercoravium</name>
    <dbReference type="NCBI Taxonomy" id="2840863"/>
    <lineage>
        <taxon>Bacteria</taxon>
        <taxon>Pseudomonadati</taxon>
        <taxon>Bacteroidota</taxon>
        <taxon>Flavobacteriia</taxon>
        <taxon>Flavobacteriales</taxon>
        <taxon>Candidatus Merdimorpha</taxon>
    </lineage>
</organism>
<dbReference type="EMBL" id="DVLY01000006">
    <property type="protein sequence ID" value="HIT97273.1"/>
    <property type="molecule type" value="Genomic_DNA"/>
</dbReference>
<gene>
    <name evidence="1" type="ORF">IAC44_00370</name>
</gene>
<dbReference type="Proteomes" id="UP000824161">
    <property type="component" value="Unassembled WGS sequence"/>
</dbReference>
<evidence type="ECO:0000313" key="1">
    <source>
        <dbReference type="EMBL" id="HIT97273.1"/>
    </source>
</evidence>
<feature type="non-terminal residue" evidence="1">
    <location>
        <position position="136"/>
    </location>
</feature>
<reference evidence="1" key="1">
    <citation type="submission" date="2020-10" db="EMBL/GenBank/DDBJ databases">
        <authorList>
            <person name="Gilroy R."/>
        </authorList>
    </citation>
    <scope>NUCLEOTIDE SEQUENCE</scope>
    <source>
        <strain evidence="1">1383</strain>
    </source>
</reference>
<dbReference type="AlphaFoldDB" id="A0A9D1H7V9"/>
<accession>A0A9D1H7V9</accession>